<dbReference type="PROSITE" id="PS51379">
    <property type="entry name" value="4FE4S_FER_2"/>
    <property type="match status" value="2"/>
</dbReference>
<evidence type="ECO:0000259" key="4">
    <source>
        <dbReference type="PROSITE" id="PS51379"/>
    </source>
</evidence>
<name>A0AAE3AR82_9FIRM</name>
<dbReference type="EMBL" id="JAJEPU010000015">
    <property type="protein sequence ID" value="MCC2164529.1"/>
    <property type="molecule type" value="Genomic_DNA"/>
</dbReference>
<dbReference type="PROSITE" id="PS00198">
    <property type="entry name" value="4FE4S_FER_1"/>
    <property type="match status" value="1"/>
</dbReference>
<organism evidence="5 6">
    <name type="scientific">Brotaphodocola catenula</name>
    <dbReference type="NCBI Taxonomy" id="2885361"/>
    <lineage>
        <taxon>Bacteria</taxon>
        <taxon>Bacillati</taxon>
        <taxon>Bacillota</taxon>
        <taxon>Clostridia</taxon>
        <taxon>Lachnospirales</taxon>
        <taxon>Lachnospiraceae</taxon>
        <taxon>Brotaphodocola</taxon>
    </lineage>
</organism>
<gene>
    <name evidence="5" type="primary">asrA</name>
    <name evidence="5" type="ORF">LKD32_06495</name>
</gene>
<evidence type="ECO:0000313" key="5">
    <source>
        <dbReference type="EMBL" id="MCC2164529.1"/>
    </source>
</evidence>
<evidence type="ECO:0000256" key="3">
    <source>
        <dbReference type="ARBA" id="ARBA00023014"/>
    </source>
</evidence>
<dbReference type="InterPro" id="IPR017900">
    <property type="entry name" value="4Fe4S_Fe_S_CS"/>
</dbReference>
<dbReference type="GO" id="GO:0046872">
    <property type="term" value="F:metal ion binding"/>
    <property type="evidence" value="ECO:0007669"/>
    <property type="project" value="UniProtKB-KW"/>
</dbReference>
<evidence type="ECO:0000256" key="1">
    <source>
        <dbReference type="ARBA" id="ARBA00022723"/>
    </source>
</evidence>
<dbReference type="InterPro" id="IPR014259">
    <property type="entry name" value="Sulphite_reductase_A"/>
</dbReference>
<keyword evidence="6" id="KW-1185">Reference proteome</keyword>
<sequence length="345" mass="39742">MGYKVSFEEANKILAELQNEYEIWAPKRFVGKGRYSDTDLVKYAKINTIEEVEYKKKSDFPAKEVLTPITESLFYFTEDEFIESKATNKKLLIFMRPCDIHAQHHQERIYLSNGNFEDMYYKRMNEKVKIVMMECAESWDTCFCVSMGTNKAEDYSLAVRFGEDGLLVDVKDQDFAGCFENDEKADFTPDYVKENVLKVTVPEIPNKDVLTKLKQHPMWNEYNKRCISCGACTIACSTCTCFTTTDIIYNENGRVGERKRTSASCQIKGFTDMAGGMSFRNTAGDRMRYKVLHKFHDYKARFKDYDMCVGCGRCMERCPELISIVATVNKMSKAIDEIVAESDKA</sequence>
<dbReference type="PANTHER" id="PTHR40447:SF1">
    <property type="entry name" value="ANAEROBIC SULFITE REDUCTASE SUBUNIT A"/>
    <property type="match status" value="1"/>
</dbReference>
<keyword evidence="1" id="KW-0479">Metal-binding</keyword>
<dbReference type="AlphaFoldDB" id="A0AAE3AR82"/>
<dbReference type="InterPro" id="IPR017896">
    <property type="entry name" value="4Fe4S_Fe-S-bd"/>
</dbReference>
<dbReference type="PANTHER" id="PTHR40447">
    <property type="entry name" value="ANAEROBIC SULFITE REDUCTASE SUBUNIT A"/>
    <property type="match status" value="1"/>
</dbReference>
<evidence type="ECO:0000313" key="6">
    <source>
        <dbReference type="Proteomes" id="UP001198962"/>
    </source>
</evidence>
<keyword evidence="2" id="KW-0408">Iron</keyword>
<accession>A0AAE3AR82</accession>
<evidence type="ECO:0000256" key="2">
    <source>
        <dbReference type="ARBA" id="ARBA00023004"/>
    </source>
</evidence>
<proteinExistence type="predicted"/>
<feature type="domain" description="4Fe-4S ferredoxin-type" evidence="4">
    <location>
        <begin position="215"/>
        <end position="247"/>
    </location>
</feature>
<dbReference type="Proteomes" id="UP001198962">
    <property type="component" value="Unassembled WGS sequence"/>
</dbReference>
<dbReference type="SUPFAM" id="SSF46548">
    <property type="entry name" value="alpha-helical ferredoxin"/>
    <property type="match status" value="1"/>
</dbReference>
<dbReference type="NCBIfam" id="TIGR02910">
    <property type="entry name" value="sulfite_red_A"/>
    <property type="match status" value="1"/>
</dbReference>
<feature type="domain" description="4Fe-4S ferredoxin-type" evidence="4">
    <location>
        <begin position="298"/>
        <end position="327"/>
    </location>
</feature>
<reference evidence="5" key="1">
    <citation type="submission" date="2021-10" db="EMBL/GenBank/DDBJ databases">
        <title>Anaerobic single-cell dispensing facilitates the cultivation of human gut bacteria.</title>
        <authorList>
            <person name="Afrizal A."/>
        </authorList>
    </citation>
    <scope>NUCLEOTIDE SEQUENCE</scope>
    <source>
        <strain evidence="5">CLA-AA-H274</strain>
    </source>
</reference>
<comment type="caution">
    <text evidence="5">The sequence shown here is derived from an EMBL/GenBank/DDBJ whole genome shotgun (WGS) entry which is preliminary data.</text>
</comment>
<dbReference type="RefSeq" id="WP_308451153.1">
    <property type="nucleotide sequence ID" value="NZ_JAJEPU010000015.1"/>
</dbReference>
<dbReference type="Pfam" id="PF17179">
    <property type="entry name" value="Fer4_22"/>
    <property type="match status" value="1"/>
</dbReference>
<dbReference type="GO" id="GO:0051536">
    <property type="term" value="F:iron-sulfur cluster binding"/>
    <property type="evidence" value="ECO:0007669"/>
    <property type="project" value="UniProtKB-KW"/>
</dbReference>
<protein>
    <submittedName>
        <fullName evidence="5">Anaerobic sulfite reductase subunit AsrA</fullName>
    </submittedName>
</protein>
<keyword evidence="3" id="KW-0411">Iron-sulfur</keyword>